<dbReference type="InterPro" id="IPR006028">
    <property type="entry name" value="GABAA/Glycine_rcpt"/>
</dbReference>
<dbReference type="InterPro" id="IPR036719">
    <property type="entry name" value="Neuro-gated_channel_TM_sf"/>
</dbReference>
<evidence type="ECO:0000256" key="8">
    <source>
        <dbReference type="ARBA" id="ARBA00023065"/>
    </source>
</evidence>
<keyword evidence="5 11" id="KW-0812">Transmembrane</keyword>
<keyword evidence="9 11" id="KW-0472">Membrane</keyword>
<evidence type="ECO:0000256" key="3">
    <source>
        <dbReference type="ARBA" id="ARBA00022448"/>
    </source>
</evidence>
<evidence type="ECO:0000313" key="14">
    <source>
        <dbReference type="Proteomes" id="UP000694865"/>
    </source>
</evidence>
<evidence type="ECO:0000313" key="15">
    <source>
        <dbReference type="RefSeq" id="XP_006811688.1"/>
    </source>
</evidence>
<evidence type="ECO:0000259" key="12">
    <source>
        <dbReference type="Pfam" id="PF02931"/>
    </source>
</evidence>
<feature type="domain" description="Neurotransmitter-gated ion-channel ligand-binding" evidence="12">
    <location>
        <begin position="116"/>
        <end position="281"/>
    </location>
</feature>
<dbReference type="SUPFAM" id="SSF90112">
    <property type="entry name" value="Neurotransmitter-gated ion-channel transmembrane pore"/>
    <property type="match status" value="1"/>
</dbReference>
<evidence type="ECO:0000259" key="13">
    <source>
        <dbReference type="Pfam" id="PF02932"/>
    </source>
</evidence>
<dbReference type="PROSITE" id="PS00236">
    <property type="entry name" value="NEUROTR_ION_CHANNEL"/>
    <property type="match status" value="1"/>
</dbReference>
<dbReference type="Gene3D" id="1.20.58.390">
    <property type="entry name" value="Neurotransmitter-gated ion-channel transmembrane domain"/>
    <property type="match status" value="1"/>
</dbReference>
<sequence length="533" mass="61615">MGGGLGRWEVVNQVDDRFWIRKVRGCESSRWHVVDRGATRWWIRKVRGGGFGREDQLNQVIYESDIRHYQHRCYLPNLQRCEINMAAITMHVVSCSEVHYDNATENLNMSHVSLFIEELFINYDRRLTPTFSEETPTTVICDVFVSNIGSISESTMNWFDHRLRHPQNRKIPTSSALLERIWVPDLFFANEKEGIQHQLTVENKLLRVSHDGEVILSQRLSLRLNCNMHLQHFPMDEQVCDMAMESFGYTSDQLIFIWRNDMAKAVQVDDTLTLPQFELYHTNTKRCDKVYWTVELKPCHKPYNNNGINYDQEGRGSGFWKLRNFTCIAVSFHFVRQIGYYMLNTYIPTFALVLLSWVSFWMRPDAAPARVSLGVTVILTTTTLAIGVRGSFAKVSYITAIDVWMTSCLIFVISTTIEFAIVNFLYHICKGIPSKRQPCASHANRRRSMAHYSCGESNGVGTGSIFSQSNEVRRRSDGFAETRLMTKLPEEKQNDDKVASNQHLALRVDNISKLLFPISFALFNLVYWATFFV</sequence>
<keyword evidence="8 11" id="KW-0406">Ion transport</keyword>
<dbReference type="PRINTS" id="PR00252">
    <property type="entry name" value="NRIONCHANNEL"/>
</dbReference>
<dbReference type="SUPFAM" id="SSF63712">
    <property type="entry name" value="Nicotinic receptor ligand binding domain-like"/>
    <property type="match status" value="1"/>
</dbReference>
<dbReference type="InterPro" id="IPR018000">
    <property type="entry name" value="Neurotransmitter_ion_chnl_CS"/>
</dbReference>
<feature type="transmembrane region" description="Helical" evidence="11">
    <location>
        <begin position="514"/>
        <end position="532"/>
    </location>
</feature>
<comment type="subcellular location">
    <subcellularLocation>
        <location evidence="2">Cell membrane</location>
    </subcellularLocation>
    <subcellularLocation>
        <location evidence="1">Membrane</location>
        <topology evidence="1">Multi-pass membrane protein</topology>
    </subcellularLocation>
</comment>
<dbReference type="Proteomes" id="UP000694865">
    <property type="component" value="Unplaced"/>
</dbReference>
<evidence type="ECO:0000256" key="10">
    <source>
        <dbReference type="ARBA" id="ARBA00023303"/>
    </source>
</evidence>
<dbReference type="CDD" id="cd19049">
    <property type="entry name" value="LGIC_TM_anion"/>
    <property type="match status" value="1"/>
</dbReference>
<dbReference type="PRINTS" id="PR00253">
    <property type="entry name" value="GABAARECEPTR"/>
</dbReference>
<keyword evidence="6" id="KW-0732">Signal</keyword>
<keyword evidence="10 11" id="KW-0407">Ion channel</keyword>
<keyword evidence="7 11" id="KW-1133">Transmembrane helix</keyword>
<dbReference type="GeneID" id="102810029"/>
<evidence type="ECO:0000256" key="5">
    <source>
        <dbReference type="ARBA" id="ARBA00022692"/>
    </source>
</evidence>
<dbReference type="InterPro" id="IPR006202">
    <property type="entry name" value="Neur_chan_lig-bd"/>
</dbReference>
<evidence type="ECO:0000256" key="11">
    <source>
        <dbReference type="RuleBase" id="RU000687"/>
    </source>
</evidence>
<protein>
    <submittedName>
        <fullName evidence="15">Glycine receptor subunit alpha-2-like</fullName>
    </submittedName>
</protein>
<evidence type="ECO:0000256" key="4">
    <source>
        <dbReference type="ARBA" id="ARBA00022475"/>
    </source>
</evidence>
<feature type="transmembrane region" description="Helical" evidence="11">
    <location>
        <begin position="338"/>
        <end position="361"/>
    </location>
</feature>
<feature type="transmembrane region" description="Helical" evidence="11">
    <location>
        <begin position="404"/>
        <end position="426"/>
    </location>
</feature>
<evidence type="ECO:0000256" key="1">
    <source>
        <dbReference type="ARBA" id="ARBA00004141"/>
    </source>
</evidence>
<feature type="transmembrane region" description="Helical" evidence="11">
    <location>
        <begin position="373"/>
        <end position="392"/>
    </location>
</feature>
<accession>A0ABM0LV97</accession>
<comment type="similarity">
    <text evidence="11">Belongs to the ligand-gated ion channel (TC 1.A.9) family.</text>
</comment>
<keyword evidence="3 11" id="KW-0813">Transport</keyword>
<evidence type="ECO:0000256" key="6">
    <source>
        <dbReference type="ARBA" id="ARBA00022729"/>
    </source>
</evidence>
<evidence type="ECO:0000256" key="2">
    <source>
        <dbReference type="ARBA" id="ARBA00004236"/>
    </source>
</evidence>
<dbReference type="Gene3D" id="2.70.170.10">
    <property type="entry name" value="Neurotransmitter-gated ion-channel ligand-binding domain"/>
    <property type="match status" value="1"/>
</dbReference>
<dbReference type="InterPro" id="IPR036734">
    <property type="entry name" value="Neur_chan_lig-bd_sf"/>
</dbReference>
<dbReference type="InterPro" id="IPR038050">
    <property type="entry name" value="Neuro_actylchol_rec"/>
</dbReference>
<keyword evidence="4" id="KW-1003">Cell membrane</keyword>
<reference evidence="15" key="1">
    <citation type="submission" date="2025-08" db="UniProtKB">
        <authorList>
            <consortium name="RefSeq"/>
        </authorList>
    </citation>
    <scope>IDENTIFICATION</scope>
    <source>
        <tissue evidence="15">Testes</tissue>
    </source>
</reference>
<dbReference type="Pfam" id="PF02932">
    <property type="entry name" value="Neur_chan_memb"/>
    <property type="match status" value="1"/>
</dbReference>
<dbReference type="InterPro" id="IPR006029">
    <property type="entry name" value="Neurotrans-gated_channel_TM"/>
</dbReference>
<feature type="domain" description="Neurotransmitter-gated ion-channel transmembrane" evidence="13">
    <location>
        <begin position="345"/>
        <end position="427"/>
    </location>
</feature>
<evidence type="ECO:0000256" key="7">
    <source>
        <dbReference type="ARBA" id="ARBA00022989"/>
    </source>
</evidence>
<dbReference type="InterPro" id="IPR006201">
    <property type="entry name" value="Neur_channel"/>
</dbReference>
<name>A0ABM0LV97_SACKO</name>
<proteinExistence type="inferred from homology"/>
<dbReference type="RefSeq" id="XP_006811688.1">
    <property type="nucleotide sequence ID" value="XM_006811625.1"/>
</dbReference>
<dbReference type="PANTHER" id="PTHR18945">
    <property type="entry name" value="NEUROTRANSMITTER GATED ION CHANNEL"/>
    <property type="match status" value="1"/>
</dbReference>
<organism evidence="14 15">
    <name type="scientific">Saccoglossus kowalevskii</name>
    <name type="common">Acorn worm</name>
    <dbReference type="NCBI Taxonomy" id="10224"/>
    <lineage>
        <taxon>Eukaryota</taxon>
        <taxon>Metazoa</taxon>
        <taxon>Hemichordata</taxon>
        <taxon>Enteropneusta</taxon>
        <taxon>Harrimaniidae</taxon>
        <taxon>Saccoglossus</taxon>
    </lineage>
</organism>
<gene>
    <name evidence="15" type="primary">LOC102810029</name>
</gene>
<dbReference type="Pfam" id="PF02931">
    <property type="entry name" value="Neur_chan_LBD"/>
    <property type="match status" value="1"/>
</dbReference>
<evidence type="ECO:0000256" key="9">
    <source>
        <dbReference type="ARBA" id="ARBA00023136"/>
    </source>
</evidence>
<keyword evidence="14" id="KW-1185">Reference proteome</keyword>